<dbReference type="Gene3D" id="3.30.70.1430">
    <property type="entry name" value="Multidrug efflux transporter AcrB pore domain"/>
    <property type="match status" value="2"/>
</dbReference>
<feature type="transmembrane region" description="Helical" evidence="2">
    <location>
        <begin position="992"/>
        <end position="1013"/>
    </location>
</feature>
<feature type="region of interest" description="Disordered" evidence="1">
    <location>
        <begin position="1052"/>
        <end position="1140"/>
    </location>
</feature>
<keyword evidence="2" id="KW-0472">Membrane</keyword>
<dbReference type="InterPro" id="IPR001036">
    <property type="entry name" value="Acrflvin-R"/>
</dbReference>
<dbReference type="Gene3D" id="1.20.1640.10">
    <property type="entry name" value="Multidrug efflux transporter AcrB transmembrane domain"/>
    <property type="match status" value="2"/>
</dbReference>
<sequence>MNPTVFAMRRPITTLMLVVALISGGSLAYSRMRVDIFPSLNTPKIYVYLDFVGMSPAQIEGFIVNQLELYFQYVDGIEDIDTKNIQQVSLCELSFFPGTDMGQAMAQVVAMSDRAMSWMPEGTLPPMIMRMDAGSVPVGYLVLESTETTIGRMGDLAQNIIRPLVQKNVPGTVAISPFGPNMRSIVVNVDPEKLLAYELTPEHVIDALARGNRVVPSGNVYIKDSMPIVANNATVDDIQRLGTIPLKLEDYVFLRDVATFEDDTDITYGYALVNGKKSVYLPIIKKDTASTLNVVADIHKSMHLFQDVVPEDVKVSFEFDESPTVLAAVESVATEGLIGATLTGLMILIFLGDPRSVIVVVSNIPLALLGSLLGLWMTGNTINIMSLGGMALAIGILVDEATVTIENVHVQMKHTSNIATAVLRASNATAVPRLLALLCILSVFIPAFIMGDPLRSLFVPLTLGVGFAMISSYLLSSMFVPIMSVHLLKAHRHHAGQEEKKGLFDRIVSGYSKGVGGLVAARWVVVPAYLIACVLVLAGLGLQVGTELFPQIDSGEFVLRFRPPPGSDYELTREMAVKCLEEIEAEAKVENLAITMGFVGQVAPNFGIDNMLLFMRGPDDGQLRVAFTDGSGITLDAFRERMRKVLPEKVIPWMADRLERGGLPAEEAKRQAGLCTFGFEPGDIVTQVMSFGSSTPIAVRVIGTDLKLIRGHAEKIADAMRQIPFLRDVQFEQTLDYPTVEVEIDREKAGLSGVRVEDVGRALNMATVSTRFSSPNYWIDKATGFDYLVQVQVPPRRMVSPDDIGRLPVESVNPLVNLMVRDVATVSTGQRPGQYDRSMSQRYLTLTANVEGEDMGRASRQVASAIAAAGDPPRGVRVIPLGQLPPMEEMFQALGVGLSVAVFVILVLLTAYFQSPRLAVVSISAVPGVLAGIATMLYFTNTSLNIESFMGSIMCLGVSVSNSVMLVTFMDEHWKAGMPSREAAVVGAGERLRPILMTACAMTVGMVPMALALEKGSQMQAPLGRAVIGGLVMSTFATLLVVPSVFTLLIGKRSPRSPSIDPGDPESSHYDHEANPPVEEGEGEGAGDGVFRPDPAGNGADGADHPPGPGGPGAEEAPAHARAVPDGPTPPDDPAQGGHR</sequence>
<dbReference type="SUPFAM" id="SSF82693">
    <property type="entry name" value="Multidrug efflux transporter AcrB pore domain, PN1, PN2, PC1 and PC2 subdomains"/>
    <property type="match status" value="2"/>
</dbReference>
<dbReference type="Proteomes" id="UP000317835">
    <property type="component" value="Chromosome"/>
</dbReference>
<gene>
    <name evidence="3" type="primary">czcA_6</name>
    <name evidence="3" type="ORF">ElP_26090</name>
</gene>
<evidence type="ECO:0000313" key="3">
    <source>
        <dbReference type="EMBL" id="QDV34715.1"/>
    </source>
</evidence>
<dbReference type="GO" id="GO:0005886">
    <property type="term" value="C:plasma membrane"/>
    <property type="evidence" value="ECO:0007669"/>
    <property type="project" value="TreeGrafter"/>
</dbReference>
<dbReference type="RefSeq" id="WP_145269793.1">
    <property type="nucleotide sequence ID" value="NZ_CP036426.1"/>
</dbReference>
<feature type="transmembrane region" description="Helical" evidence="2">
    <location>
        <begin position="951"/>
        <end position="971"/>
    </location>
</feature>
<feature type="transmembrane region" description="Helical" evidence="2">
    <location>
        <begin position="434"/>
        <end position="451"/>
    </location>
</feature>
<dbReference type="Pfam" id="PF00873">
    <property type="entry name" value="ACR_tran"/>
    <property type="match status" value="2"/>
</dbReference>
<evidence type="ECO:0000256" key="1">
    <source>
        <dbReference type="SAM" id="MobiDB-lite"/>
    </source>
</evidence>
<dbReference type="GO" id="GO:0042910">
    <property type="term" value="F:xenobiotic transmembrane transporter activity"/>
    <property type="evidence" value="ECO:0007669"/>
    <property type="project" value="TreeGrafter"/>
</dbReference>
<name>A0A518H1J7_9BACT</name>
<reference evidence="3 4" key="1">
    <citation type="submission" date="2019-02" db="EMBL/GenBank/DDBJ databases">
        <title>Deep-cultivation of Planctomycetes and their phenomic and genomic characterization uncovers novel biology.</title>
        <authorList>
            <person name="Wiegand S."/>
            <person name="Jogler M."/>
            <person name="Boedeker C."/>
            <person name="Pinto D."/>
            <person name="Vollmers J."/>
            <person name="Rivas-Marin E."/>
            <person name="Kohn T."/>
            <person name="Peeters S.H."/>
            <person name="Heuer A."/>
            <person name="Rast P."/>
            <person name="Oberbeckmann S."/>
            <person name="Bunk B."/>
            <person name="Jeske O."/>
            <person name="Meyerdierks A."/>
            <person name="Storesund J.E."/>
            <person name="Kallscheuer N."/>
            <person name="Luecker S."/>
            <person name="Lage O.M."/>
            <person name="Pohl T."/>
            <person name="Merkel B.J."/>
            <person name="Hornburger P."/>
            <person name="Mueller R.-W."/>
            <person name="Bruemmer F."/>
            <person name="Labrenz M."/>
            <person name="Spormann A.M."/>
            <person name="Op den Camp H."/>
            <person name="Overmann J."/>
            <person name="Amann R."/>
            <person name="Jetten M.S.M."/>
            <person name="Mascher T."/>
            <person name="Medema M.H."/>
            <person name="Devos D.P."/>
            <person name="Kaster A.-K."/>
            <person name="Ovreas L."/>
            <person name="Rohde M."/>
            <person name="Galperin M.Y."/>
            <person name="Jogler C."/>
        </authorList>
    </citation>
    <scope>NUCLEOTIDE SEQUENCE [LARGE SCALE GENOMIC DNA]</scope>
    <source>
        <strain evidence="3 4">ElP</strain>
    </source>
</reference>
<dbReference type="KEGG" id="tpla:ElP_26090"/>
<dbReference type="Gene3D" id="3.30.2090.10">
    <property type="entry name" value="Multidrug efflux transporter AcrB TolC docking domain, DN and DC subdomains"/>
    <property type="match status" value="2"/>
</dbReference>
<accession>A0A518H1J7</accession>
<feature type="transmembrane region" description="Helical" evidence="2">
    <location>
        <begin position="332"/>
        <end position="351"/>
    </location>
</feature>
<dbReference type="PANTHER" id="PTHR32063:SF8">
    <property type="entry name" value="CATION EFFLUX PROTEIN"/>
    <property type="match status" value="1"/>
</dbReference>
<dbReference type="Gene3D" id="3.30.70.1320">
    <property type="entry name" value="Multidrug efflux transporter AcrB pore domain like"/>
    <property type="match status" value="1"/>
</dbReference>
<feature type="transmembrane region" description="Helical" evidence="2">
    <location>
        <begin position="1025"/>
        <end position="1050"/>
    </location>
</feature>
<feature type="transmembrane region" description="Helical" evidence="2">
    <location>
        <begin position="918"/>
        <end position="939"/>
    </location>
</feature>
<dbReference type="AlphaFoldDB" id="A0A518H1J7"/>
<dbReference type="SUPFAM" id="SSF82714">
    <property type="entry name" value="Multidrug efflux transporter AcrB TolC docking domain, DN and DC subdomains"/>
    <property type="match status" value="2"/>
</dbReference>
<protein>
    <submittedName>
        <fullName evidence="3">Cobalt-zinc-cadmium resistance protein CzcA</fullName>
    </submittedName>
</protein>
<keyword evidence="4" id="KW-1185">Reference proteome</keyword>
<evidence type="ECO:0000313" key="4">
    <source>
        <dbReference type="Proteomes" id="UP000317835"/>
    </source>
</evidence>
<feature type="transmembrane region" description="Helical" evidence="2">
    <location>
        <begin position="890"/>
        <end position="911"/>
    </location>
</feature>
<dbReference type="PANTHER" id="PTHR32063">
    <property type="match status" value="1"/>
</dbReference>
<dbReference type="SUPFAM" id="SSF82866">
    <property type="entry name" value="Multidrug efflux transporter AcrB transmembrane domain"/>
    <property type="match status" value="2"/>
</dbReference>
<keyword evidence="2" id="KW-0812">Transmembrane</keyword>
<feature type="transmembrane region" description="Helical" evidence="2">
    <location>
        <begin position="384"/>
        <end position="405"/>
    </location>
</feature>
<feature type="transmembrane region" description="Helical" evidence="2">
    <location>
        <begin position="457"/>
        <end position="482"/>
    </location>
</feature>
<dbReference type="InterPro" id="IPR027463">
    <property type="entry name" value="AcrB_DN_DC_subdom"/>
</dbReference>
<evidence type="ECO:0000256" key="2">
    <source>
        <dbReference type="SAM" id="Phobius"/>
    </source>
</evidence>
<dbReference type="EMBL" id="CP036426">
    <property type="protein sequence ID" value="QDV34715.1"/>
    <property type="molecule type" value="Genomic_DNA"/>
</dbReference>
<feature type="compositionally biased region" description="Low complexity" evidence="1">
    <location>
        <begin position="1089"/>
        <end position="1098"/>
    </location>
</feature>
<proteinExistence type="predicted"/>
<dbReference type="PRINTS" id="PR00702">
    <property type="entry name" value="ACRIFLAVINRP"/>
</dbReference>
<feature type="transmembrane region" description="Helical" evidence="2">
    <location>
        <begin position="523"/>
        <end position="542"/>
    </location>
</feature>
<dbReference type="Gene3D" id="3.30.70.1440">
    <property type="entry name" value="Multidrug efflux transporter AcrB pore domain"/>
    <property type="match status" value="1"/>
</dbReference>
<feature type="transmembrane region" description="Helical" evidence="2">
    <location>
        <begin position="358"/>
        <end position="378"/>
    </location>
</feature>
<dbReference type="OrthoDB" id="9757876at2"/>
<keyword evidence="2" id="KW-1133">Transmembrane helix</keyword>
<organism evidence="3 4">
    <name type="scientific">Tautonia plasticadhaerens</name>
    <dbReference type="NCBI Taxonomy" id="2527974"/>
    <lineage>
        <taxon>Bacteria</taxon>
        <taxon>Pseudomonadati</taxon>
        <taxon>Planctomycetota</taxon>
        <taxon>Planctomycetia</taxon>
        <taxon>Isosphaerales</taxon>
        <taxon>Isosphaeraceae</taxon>
        <taxon>Tautonia</taxon>
    </lineage>
</organism>